<dbReference type="PANTHER" id="PTHR46743">
    <property type="entry name" value="TEICHOIC ACIDS EXPORT ATP-BINDING PROTEIN TAGH"/>
    <property type="match status" value="1"/>
</dbReference>
<accession>A0ABQ6M380</accession>
<dbReference type="SMART" id="SM00382">
    <property type="entry name" value="AAA"/>
    <property type="match status" value="1"/>
</dbReference>
<feature type="domain" description="ABC transporter" evidence="6">
    <location>
        <begin position="8"/>
        <end position="237"/>
    </location>
</feature>
<dbReference type="EMBL" id="BSYJ01000008">
    <property type="protein sequence ID" value="GMG88732.1"/>
    <property type="molecule type" value="Genomic_DNA"/>
</dbReference>
<dbReference type="Pfam" id="PF00005">
    <property type="entry name" value="ABC_tran"/>
    <property type="match status" value="1"/>
</dbReference>
<evidence type="ECO:0000256" key="5">
    <source>
        <dbReference type="SAM" id="MobiDB-lite"/>
    </source>
</evidence>
<dbReference type="InterPro" id="IPR027417">
    <property type="entry name" value="P-loop_NTPase"/>
</dbReference>
<keyword evidence="2" id="KW-0813">Transport</keyword>
<dbReference type="InterPro" id="IPR050683">
    <property type="entry name" value="Bact_Polysacc_Export_ATP-bd"/>
</dbReference>
<dbReference type="InterPro" id="IPR015860">
    <property type="entry name" value="ABC_transpr_TagH-like"/>
</dbReference>
<keyword evidence="3" id="KW-0547">Nucleotide-binding</keyword>
<dbReference type="InterPro" id="IPR003593">
    <property type="entry name" value="AAA+_ATPase"/>
</dbReference>
<comment type="caution">
    <text evidence="7">The sequence shown here is derived from an EMBL/GenBank/DDBJ whole genome shotgun (WGS) entry which is preliminary data.</text>
</comment>
<reference evidence="7 8" key="1">
    <citation type="submission" date="2023-04" db="EMBL/GenBank/DDBJ databases">
        <title>Marinobulbifer ophiurae gen. nov., sp. Nov., isolate from tissue of brittle star Ophioplocus japonicus.</title>
        <authorList>
            <person name="Kawano K."/>
            <person name="Sawayama S."/>
            <person name="Nakagawa S."/>
        </authorList>
    </citation>
    <scope>NUCLEOTIDE SEQUENCE [LARGE SCALE GENOMIC DNA]</scope>
    <source>
        <strain evidence="7 8">NKW57</strain>
    </source>
</reference>
<gene>
    <name evidence="7" type="ORF">MNKW57_30530</name>
</gene>
<feature type="compositionally biased region" description="Basic and acidic residues" evidence="5">
    <location>
        <begin position="232"/>
        <end position="248"/>
    </location>
</feature>
<proteinExistence type="inferred from homology"/>
<dbReference type="CDD" id="cd03220">
    <property type="entry name" value="ABC_KpsT_Wzt"/>
    <property type="match status" value="1"/>
</dbReference>
<evidence type="ECO:0000256" key="2">
    <source>
        <dbReference type="ARBA" id="ARBA00022448"/>
    </source>
</evidence>
<evidence type="ECO:0000256" key="1">
    <source>
        <dbReference type="ARBA" id="ARBA00005417"/>
    </source>
</evidence>
<protein>
    <recommendedName>
        <fullName evidence="6">ABC transporter domain-containing protein</fullName>
    </recommendedName>
</protein>
<name>A0ABQ6M380_9GAMM</name>
<evidence type="ECO:0000256" key="3">
    <source>
        <dbReference type="ARBA" id="ARBA00022741"/>
    </source>
</evidence>
<evidence type="ECO:0000313" key="8">
    <source>
        <dbReference type="Proteomes" id="UP001224392"/>
    </source>
</evidence>
<dbReference type="PROSITE" id="PS00211">
    <property type="entry name" value="ABC_TRANSPORTER_1"/>
    <property type="match status" value="1"/>
</dbReference>
<comment type="similarity">
    <text evidence="1">Belongs to the ABC transporter superfamily.</text>
</comment>
<keyword evidence="4" id="KW-0067">ATP-binding</keyword>
<evidence type="ECO:0000259" key="6">
    <source>
        <dbReference type="PROSITE" id="PS50893"/>
    </source>
</evidence>
<organism evidence="7 8">
    <name type="scientific">Biformimicrobium ophioploci</name>
    <dbReference type="NCBI Taxonomy" id="3036711"/>
    <lineage>
        <taxon>Bacteria</taxon>
        <taxon>Pseudomonadati</taxon>
        <taxon>Pseudomonadota</taxon>
        <taxon>Gammaproteobacteria</taxon>
        <taxon>Cellvibrionales</taxon>
        <taxon>Microbulbiferaceae</taxon>
        <taxon>Biformimicrobium</taxon>
    </lineage>
</organism>
<dbReference type="InterPro" id="IPR003439">
    <property type="entry name" value="ABC_transporter-like_ATP-bd"/>
</dbReference>
<dbReference type="InterPro" id="IPR017871">
    <property type="entry name" value="ABC_transporter-like_CS"/>
</dbReference>
<evidence type="ECO:0000313" key="7">
    <source>
        <dbReference type="EMBL" id="GMG88732.1"/>
    </source>
</evidence>
<dbReference type="Proteomes" id="UP001224392">
    <property type="component" value="Unassembled WGS sequence"/>
</dbReference>
<evidence type="ECO:0000256" key="4">
    <source>
        <dbReference type="ARBA" id="ARBA00022840"/>
    </source>
</evidence>
<dbReference type="PANTHER" id="PTHR46743:SF2">
    <property type="entry name" value="TEICHOIC ACIDS EXPORT ATP-BINDING PROTEIN TAGH"/>
    <property type="match status" value="1"/>
</dbReference>
<dbReference type="SUPFAM" id="SSF52540">
    <property type="entry name" value="P-loop containing nucleoside triphosphate hydrolases"/>
    <property type="match status" value="1"/>
</dbReference>
<keyword evidence="8" id="KW-1185">Reference proteome</keyword>
<dbReference type="PROSITE" id="PS50893">
    <property type="entry name" value="ABC_TRANSPORTER_2"/>
    <property type="match status" value="1"/>
</dbReference>
<sequence>MKMVQPILELENVSLLYKSGFNFLRARKKIALESISLQVCPGDKIGILGRNGAGKSSLLKLLAGIYKPDSGTLSVTGNIRSAFIGLQHGFVPYLSGIDNIMLTGILMGMSRAEIHGKQREIIEYSEIGHNILEPIYSYSAGMKARLAFAISVFSEPDILLIDEAMSVGDRAFRKKSQEKISELIASDAAVILVSHEPGLVNNVCSKALWLEQGRIISSGDSAAVAEQYKSSFDSRIRTRSSEERKGDGSESVAGLSEGI</sequence>
<feature type="region of interest" description="Disordered" evidence="5">
    <location>
        <begin position="230"/>
        <end position="259"/>
    </location>
</feature>
<dbReference type="Gene3D" id="3.40.50.300">
    <property type="entry name" value="P-loop containing nucleotide triphosphate hydrolases"/>
    <property type="match status" value="1"/>
</dbReference>